<evidence type="ECO:0000313" key="4">
    <source>
        <dbReference type="EMBL" id="PNF35739.1"/>
    </source>
</evidence>
<dbReference type="Pfam" id="PF03372">
    <property type="entry name" value="Exo_endo_phos"/>
    <property type="match status" value="1"/>
</dbReference>
<protein>
    <recommendedName>
        <fullName evidence="1">Endonuclease/exonuclease/phosphatase domain-containing protein</fullName>
    </recommendedName>
</protein>
<dbReference type="EMBL" id="NEVH01025130">
    <property type="protein sequence ID" value="PNF15960.1"/>
    <property type="molecule type" value="Genomic_DNA"/>
</dbReference>
<organism evidence="3 5">
    <name type="scientific">Cryptotermes secundus</name>
    <dbReference type="NCBI Taxonomy" id="105785"/>
    <lineage>
        <taxon>Eukaryota</taxon>
        <taxon>Metazoa</taxon>
        <taxon>Ecdysozoa</taxon>
        <taxon>Arthropoda</taxon>
        <taxon>Hexapoda</taxon>
        <taxon>Insecta</taxon>
        <taxon>Pterygota</taxon>
        <taxon>Neoptera</taxon>
        <taxon>Polyneoptera</taxon>
        <taxon>Dictyoptera</taxon>
        <taxon>Blattodea</taxon>
        <taxon>Blattoidea</taxon>
        <taxon>Termitoidae</taxon>
        <taxon>Kalotermitidae</taxon>
        <taxon>Cryptotermitinae</taxon>
        <taxon>Cryptotermes</taxon>
    </lineage>
</organism>
<reference evidence="3 5" key="1">
    <citation type="submission" date="2017-12" db="EMBL/GenBank/DDBJ databases">
        <title>Hemimetabolous genomes reveal molecular basis of termite eusociality.</title>
        <authorList>
            <person name="Harrison M.C."/>
            <person name="Jongepier E."/>
            <person name="Robertson H.M."/>
            <person name="Arning N."/>
            <person name="Bitard-Feildel T."/>
            <person name="Chao H."/>
            <person name="Childers C.P."/>
            <person name="Dinh H."/>
            <person name="Doddapaneni H."/>
            <person name="Dugan S."/>
            <person name="Gowin J."/>
            <person name="Greiner C."/>
            <person name="Han Y."/>
            <person name="Hu H."/>
            <person name="Hughes D.S.T."/>
            <person name="Huylmans A.-K."/>
            <person name="Kemena C."/>
            <person name="Kremer L.P.M."/>
            <person name="Lee S.L."/>
            <person name="Lopez-Ezquerra A."/>
            <person name="Mallet L."/>
            <person name="Monroy-Kuhn J.M."/>
            <person name="Moser A."/>
            <person name="Murali S.C."/>
            <person name="Muzny D.M."/>
            <person name="Otani S."/>
            <person name="Piulachs M.-D."/>
            <person name="Poelchau M."/>
            <person name="Qu J."/>
            <person name="Schaub F."/>
            <person name="Wada-Katsumata A."/>
            <person name="Worley K.C."/>
            <person name="Xie Q."/>
            <person name="Ylla G."/>
            <person name="Poulsen M."/>
            <person name="Gibbs R.A."/>
            <person name="Schal C."/>
            <person name="Richards S."/>
            <person name="Belles X."/>
            <person name="Korb J."/>
            <person name="Bornberg-Bauer E."/>
        </authorList>
    </citation>
    <scope>NUCLEOTIDE SEQUENCE [LARGE SCALE GENOMIC DNA]</scope>
    <source>
        <tissue evidence="3">Whole body</tissue>
    </source>
</reference>
<dbReference type="Proteomes" id="UP000235965">
    <property type="component" value="Unassembled WGS sequence"/>
</dbReference>
<dbReference type="SUPFAM" id="SSF56219">
    <property type="entry name" value="DNase I-like"/>
    <property type="match status" value="1"/>
</dbReference>
<dbReference type="InterPro" id="IPR036691">
    <property type="entry name" value="Endo/exonu/phosph_ase_sf"/>
</dbReference>
<dbReference type="EMBL" id="NEVH01020332">
    <property type="protein sequence ID" value="PNF21859.1"/>
    <property type="molecule type" value="Genomic_DNA"/>
</dbReference>
<gene>
    <name evidence="3" type="ORF">B7P43_G05953</name>
    <name evidence="2" type="ORF">B7P43_G07470</name>
    <name evidence="4" type="ORF">B7P43_G15310</name>
</gene>
<feature type="domain" description="Endonuclease/exonuclease/phosphatase" evidence="1">
    <location>
        <begin position="5"/>
        <end position="189"/>
    </location>
</feature>
<dbReference type="PANTHER" id="PTHR33776">
    <property type="entry name" value="ENDO/EXONUCLEASE/PHOSPHATASE DOMAIN-CONTAINING PROTEIN"/>
    <property type="match status" value="1"/>
</dbReference>
<evidence type="ECO:0000313" key="5">
    <source>
        <dbReference type="Proteomes" id="UP000235965"/>
    </source>
</evidence>
<dbReference type="Gene3D" id="3.60.10.10">
    <property type="entry name" value="Endonuclease/exonuclease/phosphatase"/>
    <property type="match status" value="1"/>
</dbReference>
<accession>A0A2J7PZV7</accession>
<dbReference type="GO" id="GO:0003824">
    <property type="term" value="F:catalytic activity"/>
    <property type="evidence" value="ECO:0007669"/>
    <property type="project" value="InterPro"/>
</dbReference>
<dbReference type="InParanoid" id="A0A2J7PZV7"/>
<evidence type="ECO:0000313" key="2">
    <source>
        <dbReference type="EMBL" id="PNF15960.1"/>
    </source>
</evidence>
<sequence>MNSNLPHILCLTEHHMKQLELEHLHLENYNLGARYCRKTLEKGGVSIFVHENLKFTKINLEDYCKDQDLEACALKLDSPFSNICILTLYRAPSGNFDHFINRLETILNVLHSSKVEFIICGDININYLIDSNRKLNLDSLLSSYNLSSTVNFPTRVQNNSSSAIDNIFIDNSKLRDYTVGPFINGLSDHDAQLIEINNIDLQPSNQQYQTVRKINKHTMADFVTKLSNESWDNVFDSNNIDSKFNCFLNTYLRIFYSSFPLKIVKNENKNKSTWITIGIKTSCKHKRQLYLASRDSNDPRLKSHYKMYCKILSKVIKEAKQNNYNSQILKSNNKIKTTWDIVKVESGKKSVNEDVQSLNIEGKSTNNPQAIASAFNEYFLSLAEKTYSNNNNNNNN</sequence>
<proteinExistence type="predicted"/>
<comment type="caution">
    <text evidence="3">The sequence shown here is derived from an EMBL/GenBank/DDBJ whole genome shotgun (WGS) entry which is preliminary data.</text>
</comment>
<dbReference type="InterPro" id="IPR005135">
    <property type="entry name" value="Endo/exonuclease/phosphatase"/>
</dbReference>
<dbReference type="AlphaFoldDB" id="A0A2J7PZV7"/>
<dbReference type="PANTHER" id="PTHR33776:SF4">
    <property type="entry name" value="ENDONUCLEASE_EXONUCLEASE_PHOSPHATASE DOMAIN-CONTAINING PROTEIN"/>
    <property type="match status" value="1"/>
</dbReference>
<dbReference type="EMBL" id="NEVH01007412">
    <property type="protein sequence ID" value="PNF35739.1"/>
    <property type="molecule type" value="Genomic_DNA"/>
</dbReference>
<evidence type="ECO:0000313" key="3">
    <source>
        <dbReference type="EMBL" id="PNF21859.1"/>
    </source>
</evidence>
<feature type="non-terminal residue" evidence="3">
    <location>
        <position position="396"/>
    </location>
</feature>
<keyword evidence="5" id="KW-1185">Reference proteome</keyword>
<name>A0A2J7PZV7_9NEOP</name>
<evidence type="ECO:0000259" key="1">
    <source>
        <dbReference type="Pfam" id="PF03372"/>
    </source>
</evidence>
<dbReference type="OrthoDB" id="445826at2759"/>